<dbReference type="EMBL" id="CP063164">
    <property type="protein sequence ID" value="QOR60947.1"/>
    <property type="molecule type" value="Genomic_DNA"/>
</dbReference>
<dbReference type="RefSeq" id="WP_197547619.1">
    <property type="nucleotide sequence ID" value="NZ_CP063164.1"/>
</dbReference>
<dbReference type="AlphaFoldDB" id="A0A7M1S0C3"/>
<dbReference type="InterPro" id="IPR036388">
    <property type="entry name" value="WH-like_DNA-bd_sf"/>
</dbReference>
<dbReference type="InterPro" id="IPR013324">
    <property type="entry name" value="RNA_pol_sigma_r3/r4-like"/>
</dbReference>
<accession>A0A7M1S0C3</accession>
<evidence type="ECO:0000313" key="2">
    <source>
        <dbReference type="Proteomes" id="UP000595074"/>
    </source>
</evidence>
<dbReference type="Proteomes" id="UP000595074">
    <property type="component" value="Chromosome"/>
</dbReference>
<reference evidence="1 2" key="1">
    <citation type="submission" date="2020-10" db="EMBL/GenBank/DDBJ databases">
        <title>The genome of sulfurovum sp.</title>
        <authorList>
            <person name="Xie S."/>
            <person name="Shao Z."/>
            <person name="Jiang L."/>
        </authorList>
    </citation>
    <scope>NUCLEOTIDE SEQUENCE [LARGE SCALE GENOMIC DNA]</scope>
    <source>
        <strain evidence="1 2">ST-419</strain>
    </source>
</reference>
<sequence length="57" mass="6703">MRKEEDLRELFQNITDTKQRNKVILQAIEQGYSQHMIAKVLGISQQAVYGVVKRSRR</sequence>
<organism evidence="1 2">
    <name type="scientific">Sulfurovum indicum</name>
    <dbReference type="NCBI Taxonomy" id="2779528"/>
    <lineage>
        <taxon>Bacteria</taxon>
        <taxon>Pseudomonadati</taxon>
        <taxon>Campylobacterota</taxon>
        <taxon>Epsilonproteobacteria</taxon>
        <taxon>Campylobacterales</taxon>
        <taxon>Sulfurovaceae</taxon>
        <taxon>Sulfurovum</taxon>
    </lineage>
</organism>
<dbReference type="SUPFAM" id="SSF88659">
    <property type="entry name" value="Sigma3 and sigma4 domains of RNA polymerase sigma factors"/>
    <property type="match status" value="1"/>
</dbReference>
<proteinExistence type="predicted"/>
<gene>
    <name evidence="1" type="ORF">IMZ28_05630</name>
</gene>
<protein>
    <submittedName>
        <fullName evidence="1">Helix-turn-helix domain-containing protein</fullName>
    </submittedName>
</protein>
<dbReference type="KEGG" id="sinu:IMZ28_05630"/>
<keyword evidence="2" id="KW-1185">Reference proteome</keyword>
<dbReference type="Gene3D" id="1.10.10.10">
    <property type="entry name" value="Winged helix-like DNA-binding domain superfamily/Winged helix DNA-binding domain"/>
    <property type="match status" value="1"/>
</dbReference>
<evidence type="ECO:0000313" key="1">
    <source>
        <dbReference type="EMBL" id="QOR60947.1"/>
    </source>
</evidence>
<name>A0A7M1S0C3_9BACT</name>